<gene>
    <name evidence="2" type="ORF">BQ2448_5887</name>
</gene>
<dbReference type="Proteomes" id="UP000198372">
    <property type="component" value="Unassembled WGS sequence"/>
</dbReference>
<organism evidence="2 3">
    <name type="scientific">Microbotryum intermedium</name>
    <dbReference type="NCBI Taxonomy" id="269621"/>
    <lineage>
        <taxon>Eukaryota</taxon>
        <taxon>Fungi</taxon>
        <taxon>Dikarya</taxon>
        <taxon>Basidiomycota</taxon>
        <taxon>Pucciniomycotina</taxon>
        <taxon>Microbotryomycetes</taxon>
        <taxon>Microbotryales</taxon>
        <taxon>Microbotryaceae</taxon>
        <taxon>Microbotryum</taxon>
    </lineage>
</organism>
<feature type="compositionally biased region" description="Gly residues" evidence="1">
    <location>
        <begin position="68"/>
        <end position="81"/>
    </location>
</feature>
<name>A0A238F5K6_9BASI</name>
<sequence length="81" mass="8460">MSGRAGKLDMTRRDHASLEDVCGKLKPLKAPKKTQAEEDPDDADFKAKQKADAAKLKDAQARAAKGGPLAGGGGIKKSGKK</sequence>
<dbReference type="EMBL" id="FMSP01000001">
    <property type="protein sequence ID" value="SCV67241.1"/>
    <property type="molecule type" value="Genomic_DNA"/>
</dbReference>
<evidence type="ECO:0000313" key="2">
    <source>
        <dbReference type="EMBL" id="SCV67241.1"/>
    </source>
</evidence>
<feature type="compositionally biased region" description="Basic and acidic residues" evidence="1">
    <location>
        <begin position="1"/>
        <end position="23"/>
    </location>
</feature>
<proteinExistence type="predicted"/>
<evidence type="ECO:0000313" key="3">
    <source>
        <dbReference type="Proteomes" id="UP000198372"/>
    </source>
</evidence>
<dbReference type="PANTHER" id="PTHR28632">
    <property type="entry name" value="TRANSLATION MACHINERY-ASSOCIATED PROTEIN 7"/>
    <property type="match status" value="1"/>
</dbReference>
<reference evidence="3" key="1">
    <citation type="submission" date="2016-09" db="EMBL/GenBank/DDBJ databases">
        <authorList>
            <person name="Jeantristanb JTB J.-T."/>
            <person name="Ricardo R."/>
        </authorList>
    </citation>
    <scope>NUCLEOTIDE SEQUENCE [LARGE SCALE GENOMIC DNA]</scope>
</reference>
<dbReference type="InterPro" id="IPR015157">
    <property type="entry name" value="TMA7"/>
</dbReference>
<keyword evidence="3" id="KW-1185">Reference proteome</keyword>
<feature type="region of interest" description="Disordered" evidence="1">
    <location>
        <begin position="1"/>
        <end position="81"/>
    </location>
</feature>
<accession>A0A238F5K6</accession>
<feature type="compositionally biased region" description="Basic and acidic residues" evidence="1">
    <location>
        <begin position="43"/>
        <end position="60"/>
    </location>
</feature>
<dbReference type="AlphaFoldDB" id="A0A238F5K6"/>
<dbReference type="Pfam" id="PF09072">
    <property type="entry name" value="TMA7"/>
    <property type="match status" value="1"/>
</dbReference>
<protein>
    <submittedName>
        <fullName evidence="2">BQ2448_5887 protein</fullName>
    </submittedName>
</protein>
<evidence type="ECO:0000256" key="1">
    <source>
        <dbReference type="SAM" id="MobiDB-lite"/>
    </source>
</evidence>